<feature type="region of interest" description="Disordered" evidence="1">
    <location>
        <begin position="68"/>
        <end position="90"/>
    </location>
</feature>
<reference evidence="3 4" key="1">
    <citation type="journal article" date="2011" name="J. Bacteriol.">
        <title>Complete genome sequence of Polymorphum gilvum SL003B-26A1T, a crude oil-degrading bacterium from oil-polluted saline soil.</title>
        <authorList>
            <person name="Li S.G."/>
            <person name="Tang Y.Q."/>
            <person name="Nie Y."/>
            <person name="Cai M."/>
            <person name="Wu X.L."/>
        </authorList>
    </citation>
    <scope>NUCLEOTIDE SEQUENCE [LARGE SCALE GENOMIC DNA]</scope>
    <source>
        <strain evidence="4">LMG 25793 / CGMCC 1.9160 / SL003B-26A1</strain>
    </source>
</reference>
<keyword evidence="2" id="KW-0812">Transmembrane</keyword>
<keyword evidence="2" id="KW-1133">Transmembrane helix</keyword>
<evidence type="ECO:0000256" key="1">
    <source>
        <dbReference type="SAM" id="MobiDB-lite"/>
    </source>
</evidence>
<evidence type="ECO:0000313" key="3">
    <source>
        <dbReference type="EMBL" id="ADZ71472.1"/>
    </source>
</evidence>
<dbReference type="HOGENOM" id="CLU_2438271_0_0_5"/>
<evidence type="ECO:0000313" key="4">
    <source>
        <dbReference type="Proteomes" id="UP000008130"/>
    </source>
</evidence>
<accession>F2IW87</accession>
<dbReference type="AlphaFoldDB" id="F2IW87"/>
<proteinExistence type="predicted"/>
<dbReference type="KEGG" id="pgv:SL003B_3049"/>
<keyword evidence="2" id="KW-0472">Membrane</keyword>
<sequence>MTAALVAGVLLVALYGVVAVVFMIFSCAELVDTGRSSPVTLLLAVVTSLAWPLTLMVMTVVVVMRSSRHAEPERPRTAPTPLAARRRFPV</sequence>
<evidence type="ECO:0008006" key="5">
    <source>
        <dbReference type="Google" id="ProtNLM"/>
    </source>
</evidence>
<protein>
    <recommendedName>
        <fullName evidence="5">Transmembrane protein</fullName>
    </recommendedName>
</protein>
<evidence type="ECO:0000256" key="2">
    <source>
        <dbReference type="SAM" id="Phobius"/>
    </source>
</evidence>
<dbReference type="Proteomes" id="UP000008130">
    <property type="component" value="Chromosome"/>
</dbReference>
<gene>
    <name evidence="3" type="ordered locus">SL003B_3049</name>
</gene>
<dbReference type="EMBL" id="CP002568">
    <property type="protein sequence ID" value="ADZ71472.1"/>
    <property type="molecule type" value="Genomic_DNA"/>
</dbReference>
<organism evidence="3 4">
    <name type="scientific">Polymorphum gilvum (strain LMG 25793 / CGMCC 1.9160 / SL003B-26A1)</name>
    <dbReference type="NCBI Taxonomy" id="991905"/>
    <lineage>
        <taxon>Bacteria</taxon>
        <taxon>Pseudomonadati</taxon>
        <taxon>Pseudomonadota</taxon>
        <taxon>Alphaproteobacteria</taxon>
        <taxon>Rhodobacterales</taxon>
        <taxon>Paracoccaceae</taxon>
        <taxon>Polymorphum</taxon>
    </lineage>
</organism>
<name>F2IW87_POLGS</name>
<keyword evidence="4" id="KW-1185">Reference proteome</keyword>
<dbReference type="RefSeq" id="WP_013653783.1">
    <property type="nucleotide sequence ID" value="NC_015259.1"/>
</dbReference>
<feature type="transmembrane region" description="Helical" evidence="2">
    <location>
        <begin position="43"/>
        <end position="64"/>
    </location>
</feature>